<comment type="cofactor">
    <cofactor evidence="1">
        <name>Cu cation</name>
        <dbReference type="ChEBI" id="CHEBI:23378"/>
    </cofactor>
</comment>
<dbReference type="SUPFAM" id="SSF81442">
    <property type="entry name" value="Cytochrome c oxidase subunit I-like"/>
    <property type="match status" value="1"/>
</dbReference>
<keyword evidence="19" id="KW-0999">Mitochondrion inner membrane</keyword>
<comment type="subcellular location">
    <subcellularLocation>
        <location evidence="3">Membrane</location>
        <topology evidence="3">Multi-pass membrane protein</topology>
    </subcellularLocation>
    <subcellularLocation>
        <location evidence="19">Mitochondrion inner membrane</location>
        <topology evidence="19">Multi-pass membrane protein</topology>
    </subcellularLocation>
</comment>
<gene>
    <name evidence="22" type="primary">COX1</name>
</gene>
<comment type="pathway">
    <text evidence="4 19">Energy metabolism; oxidative phosphorylation.</text>
</comment>
<keyword evidence="19 22" id="KW-0496">Mitochondrion</keyword>
<dbReference type="PANTHER" id="PTHR10422">
    <property type="entry name" value="CYTOCHROME C OXIDASE SUBUNIT 1"/>
    <property type="match status" value="1"/>
</dbReference>
<comment type="cofactor">
    <cofactor evidence="2">
        <name>heme</name>
        <dbReference type="ChEBI" id="CHEBI:30413"/>
    </cofactor>
</comment>
<keyword evidence="16 19" id="KW-0408">Iron</keyword>
<evidence type="ECO:0000256" key="4">
    <source>
        <dbReference type="ARBA" id="ARBA00004673"/>
    </source>
</evidence>
<dbReference type="GO" id="GO:0004129">
    <property type="term" value="F:cytochrome-c oxidase activity"/>
    <property type="evidence" value="ECO:0007669"/>
    <property type="project" value="UniProtKB-EC"/>
</dbReference>
<keyword evidence="17 19" id="KW-0186">Copper</keyword>
<feature type="transmembrane region" description="Helical" evidence="20">
    <location>
        <begin position="143"/>
        <end position="169"/>
    </location>
</feature>
<dbReference type="GO" id="GO:0046872">
    <property type="term" value="F:metal ion binding"/>
    <property type="evidence" value="ECO:0007669"/>
    <property type="project" value="UniProtKB-KW"/>
</dbReference>
<dbReference type="PRINTS" id="PR01165">
    <property type="entry name" value="CYCOXIDASEI"/>
</dbReference>
<keyword evidence="18 19" id="KW-0472">Membrane</keyword>
<dbReference type="Pfam" id="PF00115">
    <property type="entry name" value="COX1"/>
    <property type="match status" value="1"/>
</dbReference>
<comment type="similarity">
    <text evidence="5 19">Belongs to the heme-copper respiratory oxidase family.</text>
</comment>
<dbReference type="FunFam" id="1.20.210.10:FF:000001">
    <property type="entry name" value="Cytochrome c oxidase subunit 1"/>
    <property type="match status" value="1"/>
</dbReference>
<dbReference type="InterPro" id="IPR033944">
    <property type="entry name" value="Cyt_c_oxase_su1_dom"/>
</dbReference>
<geneLocation type="mitochondrion" evidence="22"/>
<evidence type="ECO:0000256" key="1">
    <source>
        <dbReference type="ARBA" id="ARBA00001935"/>
    </source>
</evidence>
<dbReference type="InterPro" id="IPR036927">
    <property type="entry name" value="Cyt_c_oxase-like_su1_sf"/>
</dbReference>
<evidence type="ECO:0000256" key="13">
    <source>
        <dbReference type="ARBA" id="ARBA00022967"/>
    </source>
</evidence>
<evidence type="ECO:0000256" key="15">
    <source>
        <dbReference type="ARBA" id="ARBA00022989"/>
    </source>
</evidence>
<evidence type="ECO:0000256" key="12">
    <source>
        <dbReference type="ARBA" id="ARBA00022723"/>
    </source>
</evidence>
<organism evidence="22">
    <name type="scientific">Proales similis</name>
    <dbReference type="NCBI Taxonomy" id="360698"/>
    <lineage>
        <taxon>Eukaryota</taxon>
        <taxon>Metazoa</taxon>
        <taxon>Spiralia</taxon>
        <taxon>Gnathifera</taxon>
        <taxon>Rotifera</taxon>
        <taxon>Eurotatoria</taxon>
        <taxon>Monogononta</taxon>
        <taxon>Pseudotrocha</taxon>
        <taxon>Ploima</taxon>
        <taxon>Proalidae</taxon>
        <taxon>Proales</taxon>
    </lineage>
</organism>
<dbReference type="GO" id="GO:0006123">
    <property type="term" value="P:mitochondrial electron transport, cytochrome c to oxygen"/>
    <property type="evidence" value="ECO:0007669"/>
    <property type="project" value="TreeGrafter"/>
</dbReference>
<comment type="catalytic activity">
    <reaction evidence="19">
        <text>4 Fe(II)-[cytochrome c] + O2 + 8 H(+)(in) = 4 Fe(III)-[cytochrome c] + 2 H2O + 4 H(+)(out)</text>
        <dbReference type="Rhea" id="RHEA:11436"/>
        <dbReference type="Rhea" id="RHEA-COMP:10350"/>
        <dbReference type="Rhea" id="RHEA-COMP:14399"/>
        <dbReference type="ChEBI" id="CHEBI:15377"/>
        <dbReference type="ChEBI" id="CHEBI:15378"/>
        <dbReference type="ChEBI" id="CHEBI:15379"/>
        <dbReference type="ChEBI" id="CHEBI:29033"/>
        <dbReference type="ChEBI" id="CHEBI:29034"/>
        <dbReference type="EC" id="7.1.1.9"/>
    </reaction>
</comment>
<dbReference type="EMBL" id="MN970216">
    <property type="protein sequence ID" value="QKV49086.1"/>
    <property type="molecule type" value="Genomic_DNA"/>
</dbReference>
<dbReference type="PANTHER" id="PTHR10422:SF18">
    <property type="entry name" value="CYTOCHROME C OXIDASE SUBUNIT 1"/>
    <property type="match status" value="1"/>
</dbReference>
<feature type="transmembrane region" description="Helical" evidence="20">
    <location>
        <begin position="452"/>
        <end position="472"/>
    </location>
</feature>
<evidence type="ECO:0000256" key="10">
    <source>
        <dbReference type="ARBA" id="ARBA00022660"/>
    </source>
</evidence>
<evidence type="ECO:0000256" key="20">
    <source>
        <dbReference type="SAM" id="Phobius"/>
    </source>
</evidence>
<dbReference type="EC" id="7.1.1.9" evidence="6 19"/>
<evidence type="ECO:0000256" key="14">
    <source>
        <dbReference type="ARBA" id="ARBA00022982"/>
    </source>
</evidence>
<dbReference type="UniPathway" id="UPA00705"/>
<dbReference type="InterPro" id="IPR023616">
    <property type="entry name" value="Cyt_c_oxase-like_su1_dom"/>
</dbReference>
<evidence type="ECO:0000256" key="7">
    <source>
        <dbReference type="ARBA" id="ARBA00015947"/>
    </source>
</evidence>
<feature type="transmembrane region" description="Helical" evidence="20">
    <location>
        <begin position="12"/>
        <end position="34"/>
    </location>
</feature>
<dbReference type="GO" id="GO:0020037">
    <property type="term" value="F:heme binding"/>
    <property type="evidence" value="ECO:0007669"/>
    <property type="project" value="InterPro"/>
</dbReference>
<keyword evidence="9 19" id="KW-0349">Heme</keyword>
<keyword evidence="15 20" id="KW-1133">Transmembrane helix</keyword>
<feature type="domain" description="Cytochrome oxidase subunit I profile" evidence="21">
    <location>
        <begin position="1"/>
        <end position="513"/>
    </location>
</feature>
<name>A0A7D5AX03_9BILA</name>
<dbReference type="GO" id="GO:0015990">
    <property type="term" value="P:electron transport coupled proton transport"/>
    <property type="evidence" value="ECO:0007669"/>
    <property type="project" value="TreeGrafter"/>
</dbReference>
<evidence type="ECO:0000256" key="17">
    <source>
        <dbReference type="ARBA" id="ARBA00023008"/>
    </source>
</evidence>
<protein>
    <recommendedName>
        <fullName evidence="7 19">Cytochrome c oxidase subunit 1</fullName>
        <ecNumber evidence="6 19">7.1.1.9</ecNumber>
    </recommendedName>
</protein>
<dbReference type="InterPro" id="IPR000883">
    <property type="entry name" value="Cyt_C_Oxase_1"/>
</dbReference>
<evidence type="ECO:0000256" key="3">
    <source>
        <dbReference type="ARBA" id="ARBA00004141"/>
    </source>
</evidence>
<evidence type="ECO:0000256" key="9">
    <source>
        <dbReference type="ARBA" id="ARBA00022617"/>
    </source>
</evidence>
<evidence type="ECO:0000259" key="21">
    <source>
        <dbReference type="PROSITE" id="PS50855"/>
    </source>
</evidence>
<keyword evidence="10 19" id="KW-0679">Respiratory chain</keyword>
<dbReference type="AlphaFoldDB" id="A0A7D5AX03"/>
<evidence type="ECO:0000256" key="8">
    <source>
        <dbReference type="ARBA" id="ARBA00022448"/>
    </source>
</evidence>
<evidence type="ECO:0000256" key="16">
    <source>
        <dbReference type="ARBA" id="ARBA00023004"/>
    </source>
</evidence>
<dbReference type="Gene3D" id="1.20.210.10">
    <property type="entry name" value="Cytochrome c oxidase-like, subunit I domain"/>
    <property type="match status" value="1"/>
</dbReference>
<feature type="transmembrane region" description="Helical" evidence="20">
    <location>
        <begin position="268"/>
        <end position="289"/>
    </location>
</feature>
<feature type="transmembrane region" description="Helical" evidence="20">
    <location>
        <begin position="338"/>
        <end position="358"/>
    </location>
</feature>
<reference evidence="22" key="1">
    <citation type="journal article" date="2020" name="Mitochondrial DNA Part B Resour">
        <title>Complete mitochondrial genome of the marine monogonont rotifer Proales similis (Rotifera, Proalidae).</title>
        <authorList>
            <person name="Choi B.-S."/>
            <person name="Lee Y.H."/>
            <person name="Lee J.-S."/>
            <person name="Yamade T."/>
            <person name="Hagiwara A."/>
            <person name="Lee J.-S."/>
        </authorList>
    </citation>
    <scope>NUCLEOTIDE SEQUENCE</scope>
</reference>
<dbReference type="PROSITE" id="PS50855">
    <property type="entry name" value="COX1"/>
    <property type="match status" value="1"/>
</dbReference>
<feature type="transmembrane region" description="Helical" evidence="20">
    <location>
        <begin position="99"/>
        <end position="123"/>
    </location>
</feature>
<evidence type="ECO:0000256" key="11">
    <source>
        <dbReference type="ARBA" id="ARBA00022692"/>
    </source>
</evidence>
<feature type="transmembrane region" description="Helical" evidence="20">
    <location>
        <begin position="241"/>
        <end position="261"/>
    </location>
</feature>
<proteinExistence type="inferred from homology"/>
<sequence>MRWLTSTNHKDIGTLYFIFGLWAGFIGLSLSFLIRLELGVVGPFLGDEHLYNVIVTAHAFVMIFFMVMPISMGGFGNWLIPLMLGVADMAFPRMNNLSFWLLVPAFSFLLLSAIMDAGAGTGWTVYPPLSDSKYHSGISVDLAIFALHVSGVSSIAGSINFLTTILCARSAKLFSLDRLPLFLWAVIVTSILLITSLPVLAGAITMLLTDRNFNTTFFDPAGGGNPVLYQHLFWFFGHPEVYILILPGFGIVSHIILAYTFKKEIFGYYGMVYAMVSIGLLGFIVWAHHMFTVGMDVDTRAYFTAATMTIAVPTGVKIFSWLASLWGSKSNVTSVPLLWVKGFIFLFTLGGLTGVMLSNSSIDVLLHDTYYVVAHFHYVLSMGIVFAIFAGFFYWFPLFTGLGFNESLAKVHFYTTFLGVNLTFFPQHFLGLSGMPRRYADYPDVFYAYNKISSLGSFVTVLSVMLFVVILWEAFTSARPVMFTYHRNVHLEWSMARFPVSYHINNESVKLFY</sequence>
<evidence type="ECO:0000256" key="6">
    <source>
        <dbReference type="ARBA" id="ARBA00012949"/>
    </source>
</evidence>
<feature type="transmembrane region" description="Helical" evidence="20">
    <location>
        <begin position="54"/>
        <end position="87"/>
    </location>
</feature>
<keyword evidence="14 19" id="KW-0249">Electron transport</keyword>
<accession>A0A7D5AX03</accession>
<evidence type="ECO:0000256" key="19">
    <source>
        <dbReference type="RuleBase" id="RU000369"/>
    </source>
</evidence>
<feature type="transmembrane region" description="Helical" evidence="20">
    <location>
        <begin position="411"/>
        <end position="432"/>
    </location>
</feature>
<feature type="transmembrane region" description="Helical" evidence="20">
    <location>
        <begin position="301"/>
        <end position="326"/>
    </location>
</feature>
<dbReference type="PROSITE" id="PS00077">
    <property type="entry name" value="COX1_CUB"/>
    <property type="match status" value="1"/>
</dbReference>
<evidence type="ECO:0000313" key="22">
    <source>
        <dbReference type="EMBL" id="QKV49086.1"/>
    </source>
</evidence>
<dbReference type="CDD" id="cd01663">
    <property type="entry name" value="Cyt_c_Oxidase_I"/>
    <property type="match status" value="1"/>
</dbReference>
<comment type="function">
    <text evidence="19">Component of the cytochrome c oxidase, the last enzyme in the mitochondrial electron transport chain which drives oxidative phosphorylation. The respiratory chain contains 3 multisubunit complexes succinate dehydrogenase (complex II, CII), ubiquinol-cytochrome c oxidoreductase (cytochrome b-c1 complex, complex III, CIII) and cytochrome c oxidase (complex IV, CIV), that cooperate to transfer electrons derived from NADH and succinate to molecular oxygen, creating an electrochemical gradient over the inner membrane that drives transmembrane transport and the ATP synthase. Cytochrome c oxidase is the component of the respiratory chain that catalyzes the reduction of oxygen to water. Electrons originating from reduced cytochrome c in the intermembrane space (IMS) are transferred via the dinuclear copper A center (CU(A)) of subunit 2 and heme A of subunit 1 to the active site in subunit 1, a binuclear center (BNC) formed by heme A3 and copper B (CU(B)). The BNC reduces molecular oxygen to 2 water molecules using 4 electrons from cytochrome c in the IMS and 4 protons from the mitochondrial matrix.</text>
</comment>
<keyword evidence="11 19" id="KW-0812">Transmembrane</keyword>
<keyword evidence="8 19" id="KW-0813">Transport</keyword>
<evidence type="ECO:0000256" key="2">
    <source>
        <dbReference type="ARBA" id="ARBA00001971"/>
    </source>
</evidence>
<keyword evidence="12 19" id="KW-0479">Metal-binding</keyword>
<feature type="transmembrane region" description="Helical" evidence="20">
    <location>
        <begin position="181"/>
        <end position="208"/>
    </location>
</feature>
<feature type="transmembrane region" description="Helical" evidence="20">
    <location>
        <begin position="378"/>
        <end position="399"/>
    </location>
</feature>
<keyword evidence="13" id="KW-1278">Translocase</keyword>
<evidence type="ECO:0000256" key="18">
    <source>
        <dbReference type="ARBA" id="ARBA00023136"/>
    </source>
</evidence>
<evidence type="ECO:0000256" key="5">
    <source>
        <dbReference type="ARBA" id="ARBA00009578"/>
    </source>
</evidence>
<dbReference type="GO" id="GO:0005743">
    <property type="term" value="C:mitochondrial inner membrane"/>
    <property type="evidence" value="ECO:0007669"/>
    <property type="project" value="UniProtKB-SubCell"/>
</dbReference>
<dbReference type="GO" id="GO:0045277">
    <property type="term" value="C:respiratory chain complex IV"/>
    <property type="evidence" value="ECO:0007669"/>
    <property type="project" value="InterPro"/>
</dbReference>
<dbReference type="InterPro" id="IPR023615">
    <property type="entry name" value="Cyt_c_Oxase_su1_BS"/>
</dbReference>